<sequence length="71" mass="7813">MIAERGGDYDVEVKGVEISPDPVVKRKLATFSISTSTGFSTTTRILKEVLQEQQEEKNIVINEDEPASEAS</sequence>
<name>A0ACC2KF65_PERAE</name>
<accession>A0ACC2KF65</accession>
<evidence type="ECO:0000313" key="1">
    <source>
        <dbReference type="EMBL" id="KAJ8619812.1"/>
    </source>
</evidence>
<reference evidence="1 2" key="1">
    <citation type="journal article" date="2022" name="Hortic Res">
        <title>A haplotype resolved chromosomal level avocado genome allows analysis of novel avocado genes.</title>
        <authorList>
            <person name="Nath O."/>
            <person name="Fletcher S.J."/>
            <person name="Hayward A."/>
            <person name="Shaw L.M."/>
            <person name="Masouleh A.K."/>
            <person name="Furtado A."/>
            <person name="Henry R.J."/>
            <person name="Mitter N."/>
        </authorList>
    </citation>
    <scope>NUCLEOTIDE SEQUENCE [LARGE SCALE GENOMIC DNA]</scope>
    <source>
        <strain evidence="2">cv. Hass</strain>
    </source>
</reference>
<keyword evidence="2" id="KW-1185">Reference proteome</keyword>
<dbReference type="Proteomes" id="UP001234297">
    <property type="component" value="Chromosome 9"/>
</dbReference>
<dbReference type="EMBL" id="CM056817">
    <property type="protein sequence ID" value="KAJ8619812.1"/>
    <property type="molecule type" value="Genomic_DNA"/>
</dbReference>
<gene>
    <name evidence="1" type="ORF">MRB53_028341</name>
</gene>
<protein>
    <submittedName>
        <fullName evidence="1">Uncharacterized protein</fullName>
    </submittedName>
</protein>
<comment type="caution">
    <text evidence="1">The sequence shown here is derived from an EMBL/GenBank/DDBJ whole genome shotgun (WGS) entry which is preliminary data.</text>
</comment>
<evidence type="ECO:0000313" key="2">
    <source>
        <dbReference type="Proteomes" id="UP001234297"/>
    </source>
</evidence>
<organism evidence="1 2">
    <name type="scientific">Persea americana</name>
    <name type="common">Avocado</name>
    <dbReference type="NCBI Taxonomy" id="3435"/>
    <lineage>
        <taxon>Eukaryota</taxon>
        <taxon>Viridiplantae</taxon>
        <taxon>Streptophyta</taxon>
        <taxon>Embryophyta</taxon>
        <taxon>Tracheophyta</taxon>
        <taxon>Spermatophyta</taxon>
        <taxon>Magnoliopsida</taxon>
        <taxon>Magnoliidae</taxon>
        <taxon>Laurales</taxon>
        <taxon>Lauraceae</taxon>
        <taxon>Persea</taxon>
    </lineage>
</organism>
<proteinExistence type="predicted"/>